<protein>
    <submittedName>
        <fullName evidence="1">GNAT family N-acetyltransferase</fullName>
    </submittedName>
</protein>
<dbReference type="InterPro" id="IPR016181">
    <property type="entry name" value="Acyl_CoA_acyltransferase"/>
</dbReference>
<proteinExistence type="predicted"/>
<dbReference type="SUPFAM" id="SSF55729">
    <property type="entry name" value="Acyl-CoA N-acyltransferases (Nat)"/>
    <property type="match status" value="1"/>
</dbReference>
<evidence type="ECO:0000313" key="2">
    <source>
        <dbReference type="Proteomes" id="UP000306409"/>
    </source>
</evidence>
<sequence length="175" mass="20309">MSILCSDKIYLKILTEEDVSDSYVSWMNDYEIVKYTESRFFQHTTESIKQFVKNSTNANNILFGIFTNDEKIHIGNIKLGSINWIHRYADVGIIIGNKNYWGKGIGTSAIRLVTDYAFNHLNLHKLIAGAYEYNLGSINAFKKNGYESVYVDKERYFFEGKYIDCIHMEKINDRG</sequence>
<accession>A0A4U7JIU2</accession>
<dbReference type="Proteomes" id="UP000306409">
    <property type="component" value="Chromosome"/>
</dbReference>
<dbReference type="OrthoDB" id="9795206at2"/>
<organism evidence="1 2">
    <name type="scientific">Ruminiclostridium herbifermentans</name>
    <dbReference type="NCBI Taxonomy" id="2488810"/>
    <lineage>
        <taxon>Bacteria</taxon>
        <taxon>Bacillati</taxon>
        <taxon>Bacillota</taxon>
        <taxon>Clostridia</taxon>
        <taxon>Eubacteriales</taxon>
        <taxon>Oscillospiraceae</taxon>
        <taxon>Ruminiclostridium</taxon>
    </lineage>
</organism>
<reference evidence="1 2" key="1">
    <citation type="submission" date="2020-09" db="EMBL/GenBank/DDBJ databases">
        <title>Characterization and genome sequencing of Ruminiclostridium sp. nov. MA18.</title>
        <authorList>
            <person name="Rettenmaier R."/>
            <person name="Kowollik M.-L."/>
            <person name="Liebl W."/>
            <person name="Zverlov V."/>
        </authorList>
    </citation>
    <scope>NUCLEOTIDE SEQUENCE [LARGE SCALE GENOMIC DNA]</scope>
    <source>
        <strain evidence="1 2">MA18</strain>
    </source>
</reference>
<dbReference type="Pfam" id="PF13302">
    <property type="entry name" value="Acetyltransf_3"/>
    <property type="match status" value="1"/>
</dbReference>
<dbReference type="InterPro" id="IPR000182">
    <property type="entry name" value="GNAT_dom"/>
</dbReference>
<dbReference type="PANTHER" id="PTHR43415:SF3">
    <property type="entry name" value="GNAT-FAMILY ACETYLTRANSFERASE"/>
    <property type="match status" value="1"/>
</dbReference>
<dbReference type="GO" id="GO:0016747">
    <property type="term" value="F:acyltransferase activity, transferring groups other than amino-acyl groups"/>
    <property type="evidence" value="ECO:0007669"/>
    <property type="project" value="InterPro"/>
</dbReference>
<keyword evidence="1" id="KW-0808">Transferase</keyword>
<dbReference type="Gene3D" id="3.40.630.30">
    <property type="match status" value="1"/>
</dbReference>
<dbReference type="AlphaFoldDB" id="A0A4U7JIU2"/>
<dbReference type="PANTHER" id="PTHR43415">
    <property type="entry name" value="SPERMIDINE N(1)-ACETYLTRANSFERASE"/>
    <property type="match status" value="1"/>
</dbReference>
<dbReference type="RefSeq" id="WP_137697183.1">
    <property type="nucleotide sequence ID" value="NZ_CP061336.1"/>
</dbReference>
<dbReference type="EMBL" id="CP061336">
    <property type="protein sequence ID" value="QNU67117.1"/>
    <property type="molecule type" value="Genomic_DNA"/>
</dbReference>
<gene>
    <name evidence="1" type="ORF">EHE19_000735</name>
</gene>
<dbReference type="KEGG" id="rher:EHE19_000735"/>
<name>A0A4U7JIU2_9FIRM</name>
<evidence type="ECO:0000313" key="1">
    <source>
        <dbReference type="EMBL" id="QNU67117.1"/>
    </source>
</evidence>
<dbReference type="PROSITE" id="PS51186">
    <property type="entry name" value="GNAT"/>
    <property type="match status" value="1"/>
</dbReference>
<keyword evidence="2" id="KW-1185">Reference proteome</keyword>